<keyword evidence="7" id="KW-1185">Reference proteome</keyword>
<protein>
    <submittedName>
        <fullName evidence="6">3-oxoacyl-ACP synthase</fullName>
    </submittedName>
</protein>
<evidence type="ECO:0000256" key="3">
    <source>
        <dbReference type="ARBA" id="ARBA00023315"/>
    </source>
</evidence>
<name>A0ABM5TFD4_9ACTN</name>
<accession>A0ABM5TFD4</accession>
<dbReference type="Pfam" id="PF08541">
    <property type="entry name" value="ACP_syn_III_C"/>
    <property type="match status" value="1"/>
</dbReference>
<dbReference type="InterPro" id="IPR013751">
    <property type="entry name" value="ACP_syn_III_N"/>
</dbReference>
<keyword evidence="1" id="KW-0963">Cytoplasm</keyword>
<proteinExistence type="predicted"/>
<gene>
    <name evidence="6" type="ORF">ABB07_06635</name>
</gene>
<evidence type="ECO:0000256" key="1">
    <source>
        <dbReference type="ARBA" id="ARBA00022490"/>
    </source>
</evidence>
<dbReference type="Pfam" id="PF08545">
    <property type="entry name" value="ACP_syn_III"/>
    <property type="match status" value="1"/>
</dbReference>
<reference evidence="6 7" key="1">
    <citation type="journal article" date="2015" name="ISME J.">
        <title>Draft Genome Sequence of Streptomyces incarnatus NRRL8089, which Produces the Nucleoside Antibiotic Sinefungin.</title>
        <authorList>
            <person name="Oshima K."/>
            <person name="Hattori M."/>
            <person name="Shimizu H."/>
            <person name="Fukuda K."/>
            <person name="Nemoto M."/>
            <person name="Inagaki K."/>
            <person name="Tamura T."/>
        </authorList>
    </citation>
    <scope>NUCLEOTIDE SEQUENCE [LARGE SCALE GENOMIC DNA]</scope>
    <source>
        <strain evidence="6 7">NRRL 8089</strain>
    </source>
</reference>
<feature type="domain" description="Beta-ketoacyl-[acyl-carrier-protein] synthase III C-terminal" evidence="4">
    <location>
        <begin position="250"/>
        <end position="335"/>
    </location>
</feature>
<dbReference type="InterPro" id="IPR013747">
    <property type="entry name" value="ACP_syn_III_C"/>
</dbReference>
<keyword evidence="2" id="KW-0808">Transferase</keyword>
<dbReference type="Gene3D" id="3.40.47.10">
    <property type="match status" value="1"/>
</dbReference>
<dbReference type="NCBIfam" id="NF006829">
    <property type="entry name" value="PRK09352.1"/>
    <property type="match status" value="1"/>
</dbReference>
<sequence length="338" mass="35283">MSTSGAAAGRVGILGTGSFLPQRTVGNQEIAASTGVTPEWIERKTGIVERRYAADDQAASDLAAEAGRRALENAGVRPTELAWIIVATSTPDQPQPPTAAVVQRLLGADRAAAFDVNAVCAGFVVALRAGICLTREDGPPGGRTLVIGSDVYSRVVDPSDRRTAPLFGDGAGAVVLGPVTEAGGFLGASVATDSQLLDLIGIEAGGSRQPPSSDTLARGGHYFRMRGREVRDYVTRELPRAVHDLLTDLSVPPEEIRHFVPHQANGAMLQDIWGHLGLPHAHLHMPVAQHGNTGAASIPLALDHAHRSGRLETGDLVVLAGFGGGMTMGTSLISWGTR</sequence>
<evidence type="ECO:0000256" key="2">
    <source>
        <dbReference type="ARBA" id="ARBA00022679"/>
    </source>
</evidence>
<evidence type="ECO:0000259" key="5">
    <source>
        <dbReference type="Pfam" id="PF08545"/>
    </source>
</evidence>
<dbReference type="Proteomes" id="UP000035366">
    <property type="component" value="Chromosome"/>
</dbReference>
<dbReference type="PANTHER" id="PTHR34069:SF2">
    <property type="entry name" value="BETA-KETOACYL-[ACYL-CARRIER-PROTEIN] SYNTHASE III"/>
    <property type="match status" value="1"/>
</dbReference>
<organism evidence="6 7">
    <name type="scientific">Streptomyces incarnatus</name>
    <dbReference type="NCBI Taxonomy" id="665007"/>
    <lineage>
        <taxon>Bacteria</taxon>
        <taxon>Bacillati</taxon>
        <taxon>Actinomycetota</taxon>
        <taxon>Actinomycetes</taxon>
        <taxon>Kitasatosporales</taxon>
        <taxon>Streptomycetaceae</taxon>
        <taxon>Streptomyces</taxon>
    </lineage>
</organism>
<evidence type="ECO:0000313" key="7">
    <source>
        <dbReference type="Proteomes" id="UP000035366"/>
    </source>
</evidence>
<evidence type="ECO:0000313" key="6">
    <source>
        <dbReference type="EMBL" id="AKJ09708.1"/>
    </source>
</evidence>
<dbReference type="EMBL" id="CP011497">
    <property type="protein sequence ID" value="AKJ09708.1"/>
    <property type="molecule type" value="Genomic_DNA"/>
</dbReference>
<feature type="domain" description="Beta-ketoacyl-[acyl-carrier-protein] synthase III N-terminal" evidence="5">
    <location>
        <begin position="114"/>
        <end position="193"/>
    </location>
</feature>
<dbReference type="InterPro" id="IPR016039">
    <property type="entry name" value="Thiolase-like"/>
</dbReference>
<dbReference type="SUPFAM" id="SSF53901">
    <property type="entry name" value="Thiolase-like"/>
    <property type="match status" value="1"/>
</dbReference>
<dbReference type="PANTHER" id="PTHR34069">
    <property type="entry name" value="3-OXOACYL-[ACYL-CARRIER-PROTEIN] SYNTHASE 3"/>
    <property type="match status" value="1"/>
</dbReference>
<dbReference type="CDD" id="cd00830">
    <property type="entry name" value="KAS_III"/>
    <property type="match status" value="1"/>
</dbReference>
<evidence type="ECO:0000259" key="4">
    <source>
        <dbReference type="Pfam" id="PF08541"/>
    </source>
</evidence>
<keyword evidence="3" id="KW-0012">Acyltransferase</keyword>